<feature type="compositionally biased region" description="Low complexity" evidence="1">
    <location>
        <begin position="25"/>
        <end position="42"/>
    </location>
</feature>
<dbReference type="EMBL" id="JBHSZQ010000013">
    <property type="protein sequence ID" value="MFC7126022.1"/>
    <property type="molecule type" value="Genomic_DNA"/>
</dbReference>
<accession>A0ABD5X4W4</accession>
<evidence type="ECO:0000313" key="2">
    <source>
        <dbReference type="EMBL" id="MFC7126022.1"/>
    </source>
</evidence>
<reference evidence="2 3" key="1">
    <citation type="journal article" date="2014" name="Int. J. Syst. Evol. Microbiol.">
        <title>Complete genome sequence of Corynebacterium casei LMG S-19264T (=DSM 44701T), isolated from a smear-ripened cheese.</title>
        <authorList>
            <consortium name="US DOE Joint Genome Institute (JGI-PGF)"/>
            <person name="Walter F."/>
            <person name="Albersmeier A."/>
            <person name="Kalinowski J."/>
            <person name="Ruckert C."/>
        </authorList>
    </citation>
    <scope>NUCLEOTIDE SEQUENCE [LARGE SCALE GENOMIC DNA]</scope>
    <source>
        <strain evidence="2 3">CGMCC 4.7215</strain>
    </source>
</reference>
<feature type="compositionally biased region" description="Low complexity" evidence="1">
    <location>
        <begin position="234"/>
        <end position="267"/>
    </location>
</feature>
<dbReference type="AlphaFoldDB" id="A0ABD5X4W4"/>
<organism evidence="2 3">
    <name type="scientific">Halovenus rubra</name>
    <dbReference type="NCBI Taxonomy" id="869890"/>
    <lineage>
        <taxon>Archaea</taxon>
        <taxon>Methanobacteriati</taxon>
        <taxon>Methanobacteriota</taxon>
        <taxon>Stenosarchaea group</taxon>
        <taxon>Halobacteria</taxon>
        <taxon>Halobacteriales</taxon>
        <taxon>Haloarculaceae</taxon>
        <taxon>Halovenus</taxon>
    </lineage>
</organism>
<evidence type="ECO:0000256" key="1">
    <source>
        <dbReference type="SAM" id="MobiDB-lite"/>
    </source>
</evidence>
<name>A0ABD5X4W4_9EURY</name>
<feature type="region of interest" description="Disordered" evidence="1">
    <location>
        <begin position="227"/>
        <end position="313"/>
    </location>
</feature>
<feature type="region of interest" description="Disordered" evidence="1">
    <location>
        <begin position="19"/>
        <end position="73"/>
    </location>
</feature>
<sequence>MPLFVDDETLPEAVALLNEFPPAPGSASNSSSSSMLLNANRLPGITPDKSDLPSENGTEAVPQTATDNGDLSPNELADYYDGIYTLLDAIPETAHPCWQEAVETILFGGEYLYSDASSYGEQQNERNKFGMTEYRAQYGDGSRVTDFPTIPTATPVDDKHFVDSELNVPVAPKSETVLPLAPTSETILDALSLLAELPATPDGDLEAEYSGSLLDIDALRTAFEEQISTQDPPEATSTEQTATEETATTQSNSQSEPSSSKTSSPTTLRAEDAGESSSAIDGETESDGSRKYADPEAERAHRRAQQRDPSDIVELGDEITLTLKQVDYSSRPPTIMGTKNRLVIFVVDAPQDLSKYDTIQATVVDYGGKNNSAEAAFSGYS</sequence>
<proteinExistence type="predicted"/>
<protein>
    <submittedName>
        <fullName evidence="2">Uncharacterized protein</fullName>
    </submittedName>
</protein>
<gene>
    <name evidence="2" type="ORF">ACFQJ7_08225</name>
</gene>
<feature type="compositionally biased region" description="Basic and acidic residues" evidence="1">
    <location>
        <begin position="287"/>
        <end position="310"/>
    </location>
</feature>
<dbReference type="Proteomes" id="UP001596414">
    <property type="component" value="Unassembled WGS sequence"/>
</dbReference>
<feature type="compositionally biased region" description="Polar residues" evidence="1">
    <location>
        <begin position="53"/>
        <end position="71"/>
    </location>
</feature>
<dbReference type="RefSeq" id="WP_267638760.1">
    <property type="nucleotide sequence ID" value="NZ_JAODIY010000039.1"/>
</dbReference>
<comment type="caution">
    <text evidence="2">The sequence shown here is derived from an EMBL/GenBank/DDBJ whole genome shotgun (WGS) entry which is preliminary data.</text>
</comment>
<evidence type="ECO:0000313" key="3">
    <source>
        <dbReference type="Proteomes" id="UP001596414"/>
    </source>
</evidence>